<evidence type="ECO:0000256" key="6">
    <source>
        <dbReference type="ARBA" id="ARBA00023065"/>
    </source>
</evidence>
<feature type="transmembrane region" description="Helical" evidence="8">
    <location>
        <begin position="310"/>
        <end position="339"/>
    </location>
</feature>
<proteinExistence type="predicted"/>
<evidence type="ECO:0000313" key="10">
    <source>
        <dbReference type="Proteomes" id="UP001082703"/>
    </source>
</evidence>
<dbReference type="EMBL" id="JAPOHA010000003">
    <property type="protein sequence ID" value="MCY1713310.1"/>
    <property type="molecule type" value="Genomic_DNA"/>
</dbReference>
<gene>
    <name evidence="9" type="ORF">OUY18_03440</name>
</gene>
<dbReference type="PANTHER" id="PTHR32024:SF1">
    <property type="entry name" value="KTR SYSTEM POTASSIUM UPTAKE PROTEIN B"/>
    <property type="match status" value="1"/>
</dbReference>
<evidence type="ECO:0000256" key="7">
    <source>
        <dbReference type="ARBA" id="ARBA00023136"/>
    </source>
</evidence>
<reference evidence="9 10" key="1">
    <citation type="submission" date="2022-11" db="EMBL/GenBank/DDBJ databases">
        <authorList>
            <person name="Caiyu Z."/>
        </authorList>
    </citation>
    <scope>NUCLEOTIDE SEQUENCE [LARGE SCALE GENOMIC DNA]</scope>
    <source>
        <strain evidence="9 10">YR-4</strain>
    </source>
</reference>
<protein>
    <submittedName>
        <fullName evidence="9">Cation transport protein</fullName>
    </submittedName>
</protein>
<feature type="transmembrane region" description="Helical" evidence="8">
    <location>
        <begin position="164"/>
        <end position="186"/>
    </location>
</feature>
<accession>A0ABT4BR89</accession>
<dbReference type="Pfam" id="PF02386">
    <property type="entry name" value="TrkH"/>
    <property type="match status" value="1"/>
</dbReference>
<feature type="transmembrane region" description="Helical" evidence="8">
    <location>
        <begin position="50"/>
        <end position="69"/>
    </location>
</feature>
<evidence type="ECO:0000256" key="2">
    <source>
        <dbReference type="ARBA" id="ARBA00022448"/>
    </source>
</evidence>
<evidence type="ECO:0000256" key="1">
    <source>
        <dbReference type="ARBA" id="ARBA00004651"/>
    </source>
</evidence>
<evidence type="ECO:0000256" key="8">
    <source>
        <dbReference type="SAM" id="Phobius"/>
    </source>
</evidence>
<sequence length="461" mass="49158">MGEEAFQVKRRMKNVPPVRLIVVSFAIVILVGAFLLTLPVASRSGLPTGFVDALFTATSATCVTGLVAFDTWTHWNVLGQVIIILLIQIGGLGVITFSTGFSLLLRRKLGLRDLQLATENTSGDTINIVHLIKIILTFTFLCESAGAVLMMLRFVPQFGLKGIWIAAFTSISAFCNAGFDILGFVMKDGNLIPYVSDPLICLTVESLIVIGGIGFIVVGDIYYSQILKRIHKEKPEHLNFHSTIALGMTAILIIVGTVLFFLCESDNTLKGMDFGTKLNASLFQSISPRTAGFCTVDIAKEHDFTKMITVILMFIGASPAGTGGGIKTTTFVVLVAAVVSVMKGNEDATILKRRLDKSTVYRSLSIVFSAALLVLITTGIILSADPDVSGVDALFEATSGFGTVGLSAGVTQTLSWISKLAVTFTMYVGRVGPVSLGLALTLQKGHHSTGSILPEGKVIVG</sequence>
<dbReference type="PANTHER" id="PTHR32024">
    <property type="entry name" value="TRK SYSTEM POTASSIUM UPTAKE PROTEIN TRKG-RELATED"/>
    <property type="match status" value="1"/>
</dbReference>
<feature type="transmembrane region" description="Helical" evidence="8">
    <location>
        <begin position="360"/>
        <end position="382"/>
    </location>
</feature>
<evidence type="ECO:0000256" key="3">
    <source>
        <dbReference type="ARBA" id="ARBA00022475"/>
    </source>
</evidence>
<dbReference type="Proteomes" id="UP001082703">
    <property type="component" value="Unassembled WGS sequence"/>
</dbReference>
<keyword evidence="10" id="KW-1185">Reference proteome</keyword>
<evidence type="ECO:0000313" key="9">
    <source>
        <dbReference type="EMBL" id="MCY1713310.1"/>
    </source>
</evidence>
<comment type="subcellular location">
    <subcellularLocation>
        <location evidence="1">Cell membrane</location>
        <topology evidence="1">Multi-pass membrane protein</topology>
    </subcellularLocation>
</comment>
<feature type="transmembrane region" description="Helical" evidence="8">
    <location>
        <begin position="244"/>
        <end position="262"/>
    </location>
</feature>
<feature type="transmembrane region" description="Helical" evidence="8">
    <location>
        <begin position="20"/>
        <end position="38"/>
    </location>
</feature>
<evidence type="ECO:0000256" key="4">
    <source>
        <dbReference type="ARBA" id="ARBA00022692"/>
    </source>
</evidence>
<feature type="transmembrane region" description="Helical" evidence="8">
    <location>
        <begin position="81"/>
        <end position="105"/>
    </location>
</feature>
<keyword evidence="3" id="KW-1003">Cell membrane</keyword>
<feature type="transmembrane region" description="Helical" evidence="8">
    <location>
        <begin position="125"/>
        <end position="152"/>
    </location>
</feature>
<organism evidence="9 10">
    <name type="scientific">Caproiciproducens galactitolivorans</name>
    <dbReference type="NCBI Taxonomy" id="642589"/>
    <lineage>
        <taxon>Bacteria</taxon>
        <taxon>Bacillati</taxon>
        <taxon>Bacillota</taxon>
        <taxon>Clostridia</taxon>
        <taxon>Eubacteriales</taxon>
        <taxon>Acutalibacteraceae</taxon>
        <taxon>Caproiciproducens</taxon>
    </lineage>
</organism>
<name>A0ABT4BR89_9FIRM</name>
<comment type="caution">
    <text evidence="9">The sequence shown here is derived from an EMBL/GenBank/DDBJ whole genome shotgun (WGS) entry which is preliminary data.</text>
</comment>
<evidence type="ECO:0000256" key="5">
    <source>
        <dbReference type="ARBA" id="ARBA00022989"/>
    </source>
</evidence>
<dbReference type="RefSeq" id="WP_268057316.1">
    <property type="nucleotide sequence ID" value="NZ_JAPOHA010000003.1"/>
</dbReference>
<keyword evidence="4 8" id="KW-0812">Transmembrane</keyword>
<keyword evidence="2" id="KW-0813">Transport</keyword>
<keyword evidence="6" id="KW-0406">Ion transport</keyword>
<dbReference type="InterPro" id="IPR003445">
    <property type="entry name" value="Cat_transpt"/>
</dbReference>
<keyword evidence="5 8" id="KW-1133">Transmembrane helix</keyword>
<feature type="transmembrane region" description="Helical" evidence="8">
    <location>
        <begin position="206"/>
        <end position="223"/>
    </location>
</feature>
<keyword evidence="7 8" id="KW-0472">Membrane</keyword>